<comment type="caution">
    <text evidence="4">The sequence shown here is derived from an EMBL/GenBank/DDBJ whole genome shotgun (WGS) entry which is preliminary data.</text>
</comment>
<dbReference type="OrthoDB" id="8537216at2"/>
<keyword evidence="2" id="KW-0732">Signal</keyword>
<evidence type="ECO:0000259" key="3">
    <source>
        <dbReference type="Pfam" id="PF03413"/>
    </source>
</evidence>
<dbReference type="Proteomes" id="UP000005019">
    <property type="component" value="Unassembled WGS sequence"/>
</dbReference>
<proteinExistence type="predicted"/>
<feature type="region of interest" description="Disordered" evidence="1">
    <location>
        <begin position="153"/>
        <end position="173"/>
    </location>
</feature>
<accession>F5RCL4</accession>
<evidence type="ECO:0000256" key="2">
    <source>
        <dbReference type="SAM" id="SignalP"/>
    </source>
</evidence>
<feature type="chain" id="PRO_5003325814" evidence="2">
    <location>
        <begin position="23"/>
        <end position="173"/>
    </location>
</feature>
<dbReference type="RefSeq" id="WP_008061256.1">
    <property type="nucleotide sequence ID" value="NZ_AFHG01000048.1"/>
</dbReference>
<dbReference type="eggNOG" id="COG3212">
    <property type="taxonomic scope" value="Bacteria"/>
</dbReference>
<feature type="signal peptide" evidence="2">
    <location>
        <begin position="1"/>
        <end position="22"/>
    </location>
</feature>
<reference evidence="4 5" key="1">
    <citation type="journal article" date="2011" name="J. Bacteriol.">
        <title>Genome sequence of Methyloversatilis universalis FAM5T, a methylotrophic representative of the order Rhodocyclales.</title>
        <authorList>
            <person name="Kittichotirat W."/>
            <person name="Good N.M."/>
            <person name="Hall R."/>
            <person name="Bringel F."/>
            <person name="Lajus A."/>
            <person name="Medigue C."/>
            <person name="Smalley N.E."/>
            <person name="Beck D."/>
            <person name="Bumgarner R."/>
            <person name="Vuilleumier S."/>
            <person name="Kalyuzhnaya M.G."/>
        </authorList>
    </citation>
    <scope>NUCLEOTIDE SEQUENCE [LARGE SCALE GENOMIC DNA]</scope>
    <source>
        <strain evidence="5">ATCC BAA-1314 / JCM 13912 / FAM5</strain>
    </source>
</reference>
<dbReference type="Gene3D" id="3.10.450.40">
    <property type="match status" value="2"/>
</dbReference>
<dbReference type="Pfam" id="PF03413">
    <property type="entry name" value="PepSY"/>
    <property type="match status" value="2"/>
</dbReference>
<dbReference type="AlphaFoldDB" id="F5RCL4"/>
<gene>
    <name evidence="4" type="ORF">METUNv1_02018</name>
</gene>
<dbReference type="STRING" id="1000565.METUNv1_02018"/>
<feature type="compositionally biased region" description="Basic and acidic residues" evidence="1">
    <location>
        <begin position="164"/>
        <end position="173"/>
    </location>
</feature>
<dbReference type="InterPro" id="IPR025711">
    <property type="entry name" value="PepSY"/>
</dbReference>
<evidence type="ECO:0000256" key="1">
    <source>
        <dbReference type="SAM" id="MobiDB-lite"/>
    </source>
</evidence>
<organism evidence="4 5">
    <name type="scientific">Methyloversatilis universalis (strain ATCC BAA-1314 / DSM 25237 / JCM 13912 / CCUG 52030 / FAM5)</name>
    <dbReference type="NCBI Taxonomy" id="1000565"/>
    <lineage>
        <taxon>Bacteria</taxon>
        <taxon>Pseudomonadati</taxon>
        <taxon>Pseudomonadota</taxon>
        <taxon>Betaproteobacteria</taxon>
        <taxon>Nitrosomonadales</taxon>
        <taxon>Sterolibacteriaceae</taxon>
        <taxon>Methyloversatilis</taxon>
    </lineage>
</organism>
<evidence type="ECO:0000313" key="4">
    <source>
        <dbReference type="EMBL" id="EGK71794.1"/>
    </source>
</evidence>
<keyword evidence="5" id="KW-1185">Reference proteome</keyword>
<name>F5RCL4_METUF</name>
<feature type="domain" description="PepSY" evidence="3">
    <location>
        <begin position="104"/>
        <end position="162"/>
    </location>
</feature>
<sequence length="173" mass="18819">MKKTALFASLLLSAGLVAPALADTTFPKTTAGFDKCLKAALKAKPGQVVKVELKNERGEGYNYEFDIEAADGKAWDVECSGKTGKVTEIEEEVKKDHPKFAGAKVTEAAAREIALKKVPGEIVEVEYEIESDGKGSYEFDIRTADGKEVKLEVDTESGEITSQSEEKWQIGKE</sequence>
<feature type="domain" description="PepSY" evidence="3">
    <location>
        <begin position="34"/>
        <end position="90"/>
    </location>
</feature>
<dbReference type="EMBL" id="AFHG01000048">
    <property type="protein sequence ID" value="EGK71794.1"/>
    <property type="molecule type" value="Genomic_DNA"/>
</dbReference>
<evidence type="ECO:0000313" key="5">
    <source>
        <dbReference type="Proteomes" id="UP000005019"/>
    </source>
</evidence>
<protein>
    <submittedName>
        <fullName evidence="4">Propeptide PepSY amd peptidase M4</fullName>
    </submittedName>
</protein>